<protein>
    <submittedName>
        <fullName evidence="2">Uncharacterized protein</fullName>
    </submittedName>
</protein>
<name>A0A319ENX2_ASPSB</name>
<dbReference type="Proteomes" id="UP000248423">
    <property type="component" value="Unassembled WGS sequence"/>
</dbReference>
<accession>A0A319ENX2</accession>
<dbReference type="OrthoDB" id="4508486at2759"/>
<keyword evidence="3" id="KW-1185">Reference proteome</keyword>
<dbReference type="AlphaFoldDB" id="A0A319ENX2"/>
<evidence type="ECO:0000313" key="3">
    <source>
        <dbReference type="Proteomes" id="UP000248423"/>
    </source>
</evidence>
<gene>
    <name evidence="2" type="ORF">BO78DRAFT_408276</name>
</gene>
<reference evidence="2 3" key="1">
    <citation type="submission" date="2018-02" db="EMBL/GenBank/DDBJ databases">
        <title>The genomes of Aspergillus section Nigri reveals drivers in fungal speciation.</title>
        <authorList>
            <consortium name="DOE Joint Genome Institute"/>
            <person name="Vesth T.C."/>
            <person name="Nybo J."/>
            <person name="Theobald S."/>
            <person name="Brandl J."/>
            <person name="Frisvad J.C."/>
            <person name="Nielsen K.F."/>
            <person name="Lyhne E.K."/>
            <person name="Kogle M.E."/>
            <person name="Kuo A."/>
            <person name="Riley R."/>
            <person name="Clum A."/>
            <person name="Nolan M."/>
            <person name="Lipzen A."/>
            <person name="Salamov A."/>
            <person name="Henrissat B."/>
            <person name="Wiebenga A."/>
            <person name="De vries R.P."/>
            <person name="Grigoriev I.V."/>
            <person name="Mortensen U.H."/>
            <person name="Andersen M.R."/>
            <person name="Baker S.E."/>
        </authorList>
    </citation>
    <scope>NUCLEOTIDE SEQUENCE [LARGE SCALE GENOMIC DNA]</scope>
    <source>
        <strain evidence="2 3">CBS 121057</strain>
    </source>
</reference>
<dbReference type="VEuPathDB" id="FungiDB:BO78DRAFT_408276"/>
<feature type="region of interest" description="Disordered" evidence="1">
    <location>
        <begin position="1"/>
        <end position="54"/>
    </location>
</feature>
<feature type="compositionally biased region" description="Polar residues" evidence="1">
    <location>
        <begin position="1"/>
        <end position="10"/>
    </location>
</feature>
<organism evidence="2 3">
    <name type="scientific">Aspergillus sclerotiicarbonarius (strain CBS 121057 / IBT 28362)</name>
    <dbReference type="NCBI Taxonomy" id="1448318"/>
    <lineage>
        <taxon>Eukaryota</taxon>
        <taxon>Fungi</taxon>
        <taxon>Dikarya</taxon>
        <taxon>Ascomycota</taxon>
        <taxon>Pezizomycotina</taxon>
        <taxon>Eurotiomycetes</taxon>
        <taxon>Eurotiomycetidae</taxon>
        <taxon>Eurotiales</taxon>
        <taxon>Aspergillaceae</taxon>
        <taxon>Aspergillus</taxon>
        <taxon>Aspergillus subgen. Circumdati</taxon>
    </lineage>
</organism>
<feature type="compositionally biased region" description="Polar residues" evidence="1">
    <location>
        <begin position="38"/>
        <end position="47"/>
    </location>
</feature>
<evidence type="ECO:0000313" key="2">
    <source>
        <dbReference type="EMBL" id="PYI05464.1"/>
    </source>
</evidence>
<feature type="region of interest" description="Disordered" evidence="1">
    <location>
        <begin position="90"/>
        <end position="116"/>
    </location>
</feature>
<dbReference type="EMBL" id="KZ826358">
    <property type="protein sequence ID" value="PYI05464.1"/>
    <property type="molecule type" value="Genomic_DNA"/>
</dbReference>
<proteinExistence type="predicted"/>
<sequence length="116" mass="12956">MLSRTDQSNPMRRGFRSRYSHGTENPSIPSREWKRVSGQLQPKSNSPDLGVNQGPWLVGCTVPRSVSAMADVQKRHPIILTEGSRQMKINPAPERGRMRDYSSAGVGDQLKRIGPE</sequence>
<evidence type="ECO:0000256" key="1">
    <source>
        <dbReference type="SAM" id="MobiDB-lite"/>
    </source>
</evidence>